<accession>A0A5E4Q9F1</accession>
<dbReference type="EMBL" id="FZQP02001826">
    <property type="protein sequence ID" value="VVC93933.1"/>
    <property type="molecule type" value="Genomic_DNA"/>
</dbReference>
<proteinExistence type="predicted"/>
<protein>
    <submittedName>
        <fullName evidence="1">Uncharacterized protein</fullName>
    </submittedName>
</protein>
<sequence>MKLSCRTVVAYQNPFTGDYCINKNKLPQGYINKLDTIDSPDSGVSDEYEPVNLPPLPGNHPSLQATRLEGISPIYDNSTIKTWKWEYTEYQI</sequence>
<dbReference type="AlphaFoldDB" id="A0A5E4Q9F1"/>
<gene>
    <name evidence="1" type="ORF">LSINAPIS_LOCUS6026</name>
</gene>
<reference evidence="1 2" key="1">
    <citation type="submission" date="2017-07" db="EMBL/GenBank/DDBJ databases">
        <authorList>
            <person name="Talla V."/>
            <person name="Backstrom N."/>
        </authorList>
    </citation>
    <scope>NUCLEOTIDE SEQUENCE [LARGE SCALE GENOMIC DNA]</scope>
</reference>
<evidence type="ECO:0000313" key="2">
    <source>
        <dbReference type="Proteomes" id="UP000324832"/>
    </source>
</evidence>
<name>A0A5E4Q9F1_9NEOP</name>
<dbReference type="Proteomes" id="UP000324832">
    <property type="component" value="Unassembled WGS sequence"/>
</dbReference>
<evidence type="ECO:0000313" key="1">
    <source>
        <dbReference type="EMBL" id="VVC93933.1"/>
    </source>
</evidence>
<keyword evidence="2" id="KW-1185">Reference proteome</keyword>
<organism evidence="1 2">
    <name type="scientific">Leptidea sinapis</name>
    <dbReference type="NCBI Taxonomy" id="189913"/>
    <lineage>
        <taxon>Eukaryota</taxon>
        <taxon>Metazoa</taxon>
        <taxon>Ecdysozoa</taxon>
        <taxon>Arthropoda</taxon>
        <taxon>Hexapoda</taxon>
        <taxon>Insecta</taxon>
        <taxon>Pterygota</taxon>
        <taxon>Neoptera</taxon>
        <taxon>Endopterygota</taxon>
        <taxon>Lepidoptera</taxon>
        <taxon>Glossata</taxon>
        <taxon>Ditrysia</taxon>
        <taxon>Papilionoidea</taxon>
        <taxon>Pieridae</taxon>
        <taxon>Dismorphiinae</taxon>
        <taxon>Leptidea</taxon>
    </lineage>
</organism>